<evidence type="ECO:0000256" key="9">
    <source>
        <dbReference type="SAM" id="MobiDB-lite"/>
    </source>
</evidence>
<evidence type="ECO:0000256" key="6">
    <source>
        <dbReference type="ARBA" id="ARBA00023010"/>
    </source>
</evidence>
<sequence length="1091" mass="120909">MPFTLSDFSPAPSTPDRRNASSSYGYDSDEEHPTTTPAGPPPPSSAPSYTPAGDPSPSYLNSSIGAMTGKVKPLNFKKASSKPSLGKGAKVPLGSSIRGSTTRQPSRLSRQYYADDDDDDEEEEDYGDDEDEQELPTKPSGTYGVPMNDNARELGDAETEDEEDEEDEEEMEDMMEDDVEQDIEEDLLREIAETAGMDPDPYLHQFDDSDSDIMMMATPGVDERIRRDAEHMLRMSSRPKKKGFKYAPIAKDVCSHHNLAEVSEPDSILLQTEDIINRLYDEGVGTKDDREKLAHTLSQACIKLIDDVWGPYVESLSRRFEEHAAKVGPPPDAPNFEKAKYLAALILRIHHTPPVRNEFGGSRYPALPSILFNWQDTHHNLDGDQISLILRHRPSPASHSLFWQGAFSSLVRGNVETAVELLRGAGWESIKKSARGEPLYKGQALENIRLAVEDLSQVIEICPAISNDSWDIRSSDWTLFRLKAKAAKENLIDFAEGKDRHHLAVSRFGEPAFADSIDSRRSLTGLARKAESQIPWDIYESLQSLYAILIGEADAILAASQDWCEATIGLLGWWNEEESRRSMNKSQPRPATEYTESSADEYFLDRLASCFYQATHAEFHFDSTDMVELAIACVFEDNIEDVIQILRTWSLPVASAIAEIGALGGWLLPPESNLISMSSLDMEDLELLGVDQNASPDEKDGIKDATLIHYARGLRNRKIISGTISKGKVSREGWEIAVQVVGRIDSADRSEEMVRDLLQSVLSTINEDSHETVDKVWRLLNELGMINFAEDTAEAFGDVLAGETFRFGETLWYYALAHRPGKVRDVLNTLMSISLVESTTYPPKGELDNYLKRLLTERATTLEQFAKQDLEAAELLGKMLSGYATLRRFYELRDGDGKTNTHSLARRQQAASALMAVIASADDNIRGGLYDDTRDAVVSEDFLLALLGEASVFVNQSPPVITLEQIDILLKAVEDIQTVGSRVYEAADEFFKLILASGHGLKGSSPADLLKRSTGNLGGSFVMTGSSMMASQLHQSVVKSGMIKGPIKRAWDWRTSVLSGSSSGDVLKRIRLGLTKDLANLWLEQADSVIL</sequence>
<gene>
    <name evidence="10" type="ORF">DL764_008776</name>
</gene>
<dbReference type="AlphaFoldDB" id="A0A4Q4SWM0"/>
<evidence type="ECO:0000256" key="1">
    <source>
        <dbReference type="ARBA" id="ARBA00004567"/>
    </source>
</evidence>
<name>A0A4Q4SWM0_9PEZI</name>
<keyword evidence="7" id="KW-0906">Nuclear pore complex</keyword>
<dbReference type="GO" id="GO:0045893">
    <property type="term" value="P:positive regulation of DNA-templated transcription"/>
    <property type="evidence" value="ECO:0007669"/>
    <property type="project" value="TreeGrafter"/>
</dbReference>
<keyword evidence="5" id="KW-0653">Protein transport</keyword>
<accession>A0A4Q4SWM0</accession>
<keyword evidence="11" id="KW-1185">Reference proteome</keyword>
<comment type="caution">
    <text evidence="10">The sequence shown here is derived from an EMBL/GenBank/DDBJ whole genome shotgun (WGS) entry which is preliminary data.</text>
</comment>
<keyword evidence="3" id="KW-0813">Transport</keyword>
<dbReference type="InterPro" id="IPR011502">
    <property type="entry name" value="Nucleoporin_Nup85"/>
</dbReference>
<dbReference type="EMBL" id="QJNU01000732">
    <property type="protein sequence ID" value="RYO88017.1"/>
    <property type="molecule type" value="Genomic_DNA"/>
</dbReference>
<organism evidence="10 11">
    <name type="scientific">Monosporascus ibericus</name>
    <dbReference type="NCBI Taxonomy" id="155417"/>
    <lineage>
        <taxon>Eukaryota</taxon>
        <taxon>Fungi</taxon>
        <taxon>Dikarya</taxon>
        <taxon>Ascomycota</taxon>
        <taxon>Pezizomycotina</taxon>
        <taxon>Sordariomycetes</taxon>
        <taxon>Xylariomycetidae</taxon>
        <taxon>Xylariales</taxon>
        <taxon>Xylariales incertae sedis</taxon>
        <taxon>Monosporascus</taxon>
    </lineage>
</organism>
<keyword evidence="4" id="KW-0509">mRNA transport</keyword>
<evidence type="ECO:0000313" key="11">
    <source>
        <dbReference type="Proteomes" id="UP000293360"/>
    </source>
</evidence>
<feature type="region of interest" description="Disordered" evidence="9">
    <location>
        <begin position="1"/>
        <end position="176"/>
    </location>
</feature>
<evidence type="ECO:0000256" key="4">
    <source>
        <dbReference type="ARBA" id="ARBA00022816"/>
    </source>
</evidence>
<dbReference type="PANTHER" id="PTHR13373:SF21">
    <property type="entry name" value="NUCLEAR PORE COMPLEX PROTEIN NUP85"/>
    <property type="match status" value="1"/>
</dbReference>
<dbReference type="GO" id="GO:0017056">
    <property type="term" value="F:structural constituent of nuclear pore"/>
    <property type="evidence" value="ECO:0007669"/>
    <property type="project" value="TreeGrafter"/>
</dbReference>
<dbReference type="PANTHER" id="PTHR13373">
    <property type="entry name" value="FROUNT PROTEIN-RELATED"/>
    <property type="match status" value="1"/>
</dbReference>
<keyword evidence="8" id="KW-0539">Nucleus</keyword>
<keyword evidence="6" id="KW-0811">Translocation</keyword>
<feature type="compositionally biased region" description="Acidic residues" evidence="9">
    <location>
        <begin position="114"/>
        <end position="134"/>
    </location>
</feature>
<comment type="similarity">
    <text evidence="2">Belongs to the nucleoporin Nup85 family.</text>
</comment>
<protein>
    <submittedName>
        <fullName evidence="10">Uncharacterized protein</fullName>
    </submittedName>
</protein>
<proteinExistence type="inferred from homology"/>
<feature type="compositionally biased region" description="Polar residues" evidence="9">
    <location>
        <begin position="97"/>
        <end position="109"/>
    </location>
</feature>
<reference evidence="10 11" key="1">
    <citation type="submission" date="2018-06" db="EMBL/GenBank/DDBJ databases">
        <title>Complete Genomes of Monosporascus.</title>
        <authorList>
            <person name="Robinson A.J."/>
            <person name="Natvig D.O."/>
        </authorList>
    </citation>
    <scope>NUCLEOTIDE SEQUENCE [LARGE SCALE GENOMIC DNA]</scope>
    <source>
        <strain evidence="10 11">CBS 110550</strain>
    </source>
</reference>
<evidence type="ECO:0000256" key="8">
    <source>
        <dbReference type="ARBA" id="ARBA00023242"/>
    </source>
</evidence>
<evidence type="ECO:0000256" key="5">
    <source>
        <dbReference type="ARBA" id="ARBA00022927"/>
    </source>
</evidence>
<evidence type="ECO:0000256" key="3">
    <source>
        <dbReference type="ARBA" id="ARBA00022448"/>
    </source>
</evidence>
<dbReference type="OrthoDB" id="5422384at2759"/>
<evidence type="ECO:0000256" key="7">
    <source>
        <dbReference type="ARBA" id="ARBA00023132"/>
    </source>
</evidence>
<dbReference type="GO" id="GO:0031080">
    <property type="term" value="C:nuclear pore outer ring"/>
    <property type="evidence" value="ECO:0007669"/>
    <property type="project" value="TreeGrafter"/>
</dbReference>
<evidence type="ECO:0000313" key="10">
    <source>
        <dbReference type="EMBL" id="RYO88017.1"/>
    </source>
</evidence>
<dbReference type="GO" id="GO:0006406">
    <property type="term" value="P:mRNA export from nucleus"/>
    <property type="evidence" value="ECO:0007669"/>
    <property type="project" value="TreeGrafter"/>
</dbReference>
<comment type="subcellular location">
    <subcellularLocation>
        <location evidence="1">Nucleus</location>
        <location evidence="1">Nuclear pore complex</location>
    </subcellularLocation>
</comment>
<dbReference type="Proteomes" id="UP000293360">
    <property type="component" value="Unassembled WGS sequence"/>
</dbReference>
<feature type="compositionally biased region" description="Acidic residues" evidence="9">
    <location>
        <begin position="156"/>
        <end position="176"/>
    </location>
</feature>
<dbReference type="STRING" id="155417.A0A4Q4SWM0"/>
<dbReference type="GO" id="GO:0006606">
    <property type="term" value="P:protein import into nucleus"/>
    <property type="evidence" value="ECO:0007669"/>
    <property type="project" value="TreeGrafter"/>
</dbReference>
<evidence type="ECO:0000256" key="2">
    <source>
        <dbReference type="ARBA" id="ARBA00005573"/>
    </source>
</evidence>